<keyword evidence="5" id="KW-1185">Reference proteome</keyword>
<evidence type="ECO:0000313" key="4">
    <source>
        <dbReference type="EMBL" id="QNE21296.1"/>
    </source>
</evidence>
<dbReference type="KEGG" id="kqi:F1D05_29500"/>
<dbReference type="Proteomes" id="UP000515563">
    <property type="component" value="Chromosome"/>
</dbReference>
<dbReference type="Pfam" id="PF05532">
    <property type="entry name" value="CsbD"/>
    <property type="match status" value="1"/>
</dbReference>
<dbReference type="InterPro" id="IPR036629">
    <property type="entry name" value="YjbJ_sf"/>
</dbReference>
<reference evidence="4 5" key="2">
    <citation type="journal article" date="2020" name="Microbiol. Resour. Announc.">
        <title>Antarctic desert soil bacteria exhibit high novel natural product potential, evaluated through long-read genome sequencing and comparative genomics.</title>
        <authorList>
            <person name="Benaud N."/>
            <person name="Edwards R.J."/>
            <person name="Amos T.G."/>
            <person name="D'Agostino P.M."/>
            <person name="Gutierrez-Chavez C."/>
            <person name="Montgomery K."/>
            <person name="Nicetic I."/>
            <person name="Ferrari B.C."/>
        </authorList>
    </citation>
    <scope>NUCLEOTIDE SEQUENCE [LARGE SCALE GENOMIC DNA]</scope>
    <source>
        <strain evidence="4 5">SPB151</strain>
    </source>
</reference>
<feature type="domain" description="CsbD-like" evidence="3">
    <location>
        <begin position="5"/>
        <end position="56"/>
    </location>
</feature>
<feature type="compositionally biased region" description="Basic and acidic residues" evidence="2">
    <location>
        <begin position="33"/>
        <end position="57"/>
    </location>
</feature>
<gene>
    <name evidence="4" type="ORF">F1D05_29500</name>
</gene>
<dbReference type="SUPFAM" id="SSF69047">
    <property type="entry name" value="Hypothetical protein YjbJ"/>
    <property type="match status" value="1"/>
</dbReference>
<sequence>MGADDKIKNAADKLKGSAKEKVGDATDNEDLQAEGRVDESKADLKQATEKAKDAFKN</sequence>
<dbReference type="RefSeq" id="WP_185443698.1">
    <property type="nucleotide sequence ID" value="NZ_CP043661.1"/>
</dbReference>
<dbReference type="Gene3D" id="1.10.1470.10">
    <property type="entry name" value="YjbJ"/>
    <property type="match status" value="1"/>
</dbReference>
<dbReference type="AlphaFoldDB" id="A0A7G6X4Y1"/>
<accession>A0A7G6X4Y1</accession>
<proteinExistence type="inferred from homology"/>
<protein>
    <submittedName>
        <fullName evidence="4">CsbD family protein</fullName>
    </submittedName>
</protein>
<reference evidence="5" key="1">
    <citation type="submission" date="2019-09" db="EMBL/GenBank/DDBJ databases">
        <title>Antimicrobial potential of Antarctic Bacteria.</title>
        <authorList>
            <person name="Benaud N."/>
            <person name="Edwards R.J."/>
            <person name="Ferrari B.C."/>
        </authorList>
    </citation>
    <scope>NUCLEOTIDE SEQUENCE [LARGE SCALE GENOMIC DNA]</scope>
    <source>
        <strain evidence="5">SPB151</strain>
    </source>
</reference>
<evidence type="ECO:0000256" key="1">
    <source>
        <dbReference type="ARBA" id="ARBA00009129"/>
    </source>
</evidence>
<comment type="similarity">
    <text evidence="1">Belongs to the UPF0337 (CsbD) family.</text>
</comment>
<evidence type="ECO:0000313" key="5">
    <source>
        <dbReference type="Proteomes" id="UP000515563"/>
    </source>
</evidence>
<feature type="compositionally biased region" description="Basic and acidic residues" evidence="2">
    <location>
        <begin position="1"/>
        <end position="24"/>
    </location>
</feature>
<dbReference type="InterPro" id="IPR008462">
    <property type="entry name" value="CsbD"/>
</dbReference>
<evidence type="ECO:0000259" key="3">
    <source>
        <dbReference type="Pfam" id="PF05532"/>
    </source>
</evidence>
<feature type="region of interest" description="Disordered" evidence="2">
    <location>
        <begin position="1"/>
        <end position="57"/>
    </location>
</feature>
<organism evidence="4 5">
    <name type="scientific">Kribbella qitaiheensis</name>
    <dbReference type="NCBI Taxonomy" id="1544730"/>
    <lineage>
        <taxon>Bacteria</taxon>
        <taxon>Bacillati</taxon>
        <taxon>Actinomycetota</taxon>
        <taxon>Actinomycetes</taxon>
        <taxon>Propionibacteriales</taxon>
        <taxon>Kribbellaceae</taxon>
        <taxon>Kribbella</taxon>
    </lineage>
</organism>
<evidence type="ECO:0000256" key="2">
    <source>
        <dbReference type="SAM" id="MobiDB-lite"/>
    </source>
</evidence>
<name>A0A7G6X4Y1_9ACTN</name>
<dbReference type="EMBL" id="CP043661">
    <property type="protein sequence ID" value="QNE21296.1"/>
    <property type="molecule type" value="Genomic_DNA"/>
</dbReference>